<evidence type="ECO:0000256" key="1">
    <source>
        <dbReference type="SAM" id="MobiDB-lite"/>
    </source>
</evidence>
<evidence type="ECO:0000313" key="2">
    <source>
        <dbReference type="EMBL" id="KAK2957357.1"/>
    </source>
</evidence>
<dbReference type="Proteomes" id="UP001281761">
    <property type="component" value="Unassembled WGS sequence"/>
</dbReference>
<comment type="caution">
    <text evidence="2">The sequence shown here is derived from an EMBL/GenBank/DDBJ whole genome shotgun (WGS) entry which is preliminary data.</text>
</comment>
<keyword evidence="3" id="KW-1185">Reference proteome</keyword>
<protein>
    <submittedName>
        <fullName evidence="2">Uncharacterized protein</fullName>
    </submittedName>
</protein>
<name>A0ABQ9Y0U5_9EUKA</name>
<accession>A0ABQ9Y0U5</accession>
<gene>
    <name evidence="2" type="ORF">BLNAU_7735</name>
</gene>
<sequence length="863" mass="98151">MLILKKGVNKSNKNGVSILSGNDPVGEIAPYDGVTPHDKPIMDQHEPPPTQACSPAELHFYTFHLVPRSLYNAGFESILLFFRVDSTNKIDSLGVHFLKSSIGCDEEIDEVGANAMMAWLVLLMDLYKLRADQIFPHFVFVVSERKFLSLSPKTGNITSFIHEDNIVKVTLTTRSGNLSDLTIEAEDTLLLDTGKHLLPNNDPMCVRCGFCGEVIGDEFFHHECWDARWGVNNLNFQRQLLKPKTTPSLFKSEPQWKKKITKSACNIVSREEPTFFYTQKTLAEREADRQSASSDRHADTHPVGLQVKYPFPTMARPNARMSGNHLTFDVVRVTMVSPVEAQRLGRRLLTDSFGNAEHATPLSMSVTVNLPQPLPPPCHLYRTPFYEPPQRTYPTLPELLKIETFAKDGPMNDEETAIAKLLRDEISSNFQENDEKQSRHRHGQVEPTTLDKADPLDTWNEGKWIDLDPVGDSIFGSAGSYYPHAGLESKEPSPFLIDSNKCLGQMMLPFEQVGELWERIRRSFPAIHPSLLRPHPHTARARRQPMIEQCLLVIQQELELFWQMLSLPNMAETDFVSSVGLSFCGLQMILQKLELFIRDTVACRRNLRSCAKQLLSKTSDVQTRIATIDGNCVSSSNVDILNWCRLSIWRDTHPKMEDGPSESRVMQMEEERKALYKVVLEPVDALDEQLQNGDLTTQKMERIATEKRIHRNILAADRVHLLHRAWTLFDYFGSLVMTDSSNTEENEWRDGKGKDLLNVMRCVSSIIGYVEYSHVRSIVQSGTCGFEFGCEKQKCLETLAVLWPYLPRYFEHIYTKVSQLDPTIRTKSTSYENKRGNIPLFHKGANFQKGSNFGHPVVPHFTL</sequence>
<proteinExistence type="predicted"/>
<reference evidence="2 3" key="1">
    <citation type="journal article" date="2022" name="bioRxiv">
        <title>Genomics of Preaxostyla Flagellates Illuminates Evolutionary Transitions and the Path Towards Mitochondrial Loss.</title>
        <authorList>
            <person name="Novak L.V.F."/>
            <person name="Treitli S.C."/>
            <person name="Pyrih J."/>
            <person name="Halakuc P."/>
            <person name="Pipaliya S.V."/>
            <person name="Vacek V."/>
            <person name="Brzon O."/>
            <person name="Soukal P."/>
            <person name="Eme L."/>
            <person name="Dacks J.B."/>
            <person name="Karnkowska A."/>
            <person name="Elias M."/>
            <person name="Hampl V."/>
        </authorList>
    </citation>
    <scope>NUCLEOTIDE SEQUENCE [LARGE SCALE GENOMIC DNA]</scope>
    <source>
        <strain evidence="2">NAU3</strain>
        <tissue evidence="2">Gut</tissue>
    </source>
</reference>
<dbReference type="EMBL" id="JARBJD010000047">
    <property type="protein sequence ID" value="KAK2957357.1"/>
    <property type="molecule type" value="Genomic_DNA"/>
</dbReference>
<feature type="region of interest" description="Disordered" evidence="1">
    <location>
        <begin position="430"/>
        <end position="453"/>
    </location>
</feature>
<organism evidence="2 3">
    <name type="scientific">Blattamonas nauphoetae</name>
    <dbReference type="NCBI Taxonomy" id="2049346"/>
    <lineage>
        <taxon>Eukaryota</taxon>
        <taxon>Metamonada</taxon>
        <taxon>Preaxostyla</taxon>
        <taxon>Oxymonadida</taxon>
        <taxon>Blattamonas</taxon>
    </lineage>
</organism>
<evidence type="ECO:0000313" key="3">
    <source>
        <dbReference type="Proteomes" id="UP001281761"/>
    </source>
</evidence>